<evidence type="ECO:0000256" key="2">
    <source>
        <dbReference type="ARBA" id="ARBA00009116"/>
    </source>
</evidence>
<dbReference type="Proteomes" id="UP000838878">
    <property type="component" value="Chromosome 4"/>
</dbReference>
<evidence type="ECO:0000256" key="1">
    <source>
        <dbReference type="ARBA" id="ARBA00004173"/>
    </source>
</evidence>
<dbReference type="PANTHER" id="PTHR13126">
    <property type="entry name" value="CHAPERONE ATP11"/>
    <property type="match status" value="1"/>
</dbReference>
<organism evidence="5 6">
    <name type="scientific">Brenthis ino</name>
    <name type="common">lesser marbled fritillary</name>
    <dbReference type="NCBI Taxonomy" id="405034"/>
    <lineage>
        <taxon>Eukaryota</taxon>
        <taxon>Metazoa</taxon>
        <taxon>Ecdysozoa</taxon>
        <taxon>Arthropoda</taxon>
        <taxon>Hexapoda</taxon>
        <taxon>Insecta</taxon>
        <taxon>Pterygota</taxon>
        <taxon>Neoptera</taxon>
        <taxon>Endopterygota</taxon>
        <taxon>Lepidoptera</taxon>
        <taxon>Glossata</taxon>
        <taxon>Ditrysia</taxon>
        <taxon>Papilionoidea</taxon>
        <taxon>Nymphalidae</taxon>
        <taxon>Heliconiinae</taxon>
        <taxon>Argynnini</taxon>
        <taxon>Brenthis</taxon>
    </lineage>
</organism>
<evidence type="ECO:0000313" key="6">
    <source>
        <dbReference type="Proteomes" id="UP000838878"/>
    </source>
</evidence>
<comment type="similarity">
    <text evidence="2">Belongs to the ATP11 family.</text>
</comment>
<keyword evidence="6" id="KW-1185">Reference proteome</keyword>
<comment type="subcellular location">
    <subcellularLocation>
        <location evidence="1">Mitochondrion</location>
    </subcellularLocation>
</comment>
<dbReference type="OrthoDB" id="16535at2759"/>
<proteinExistence type="inferred from homology"/>
<evidence type="ECO:0000256" key="3">
    <source>
        <dbReference type="ARBA" id="ARBA00022946"/>
    </source>
</evidence>
<accession>A0A8J9VLB8</accession>
<dbReference type="GO" id="GO:0033615">
    <property type="term" value="P:mitochondrial proton-transporting ATP synthase complex assembly"/>
    <property type="evidence" value="ECO:0007669"/>
    <property type="project" value="TreeGrafter"/>
</dbReference>
<keyword evidence="4" id="KW-0496">Mitochondrion</keyword>
<evidence type="ECO:0000313" key="5">
    <source>
        <dbReference type="EMBL" id="CAH0724088.1"/>
    </source>
</evidence>
<name>A0A8J9VLB8_9NEOP</name>
<protein>
    <recommendedName>
        <fullName evidence="7">ATP synthase mitochondrial F1 complex assembly factor 1</fullName>
    </recommendedName>
</protein>
<feature type="non-terminal residue" evidence="5">
    <location>
        <position position="257"/>
    </location>
</feature>
<sequence>MTTSTKLEKALEDLEKNPYYDKYAERIAALQKTSPEEFLKRVQDQQKNKEKEMKKKFAPVDTRQFSSALNPKQTLGENMSAEDKKLNDIFKLELVADKDADEIQVIWEEYYKNKEVISATIPKDLYNIIQHNMKKYPTFLFPLPRSEGYEFIMCQSFGNAVHFTPLLAFQVHKENAPECLTMVHYTELAEKGIVLMRGDYDKNVLNGKEAQCLANQFQMFYNGKDQNKLQILETFTKSPDSFKHTDLITELENIEVV</sequence>
<evidence type="ECO:0008006" key="7">
    <source>
        <dbReference type="Google" id="ProtNLM"/>
    </source>
</evidence>
<dbReference type="Pfam" id="PF06644">
    <property type="entry name" value="ATP11"/>
    <property type="match status" value="1"/>
</dbReference>
<evidence type="ECO:0000256" key="4">
    <source>
        <dbReference type="ARBA" id="ARBA00023128"/>
    </source>
</evidence>
<dbReference type="GO" id="GO:0005739">
    <property type="term" value="C:mitochondrion"/>
    <property type="evidence" value="ECO:0007669"/>
    <property type="project" value="UniProtKB-SubCell"/>
</dbReference>
<gene>
    <name evidence="5" type="ORF">BINO364_LOCUS9843</name>
</gene>
<dbReference type="PANTHER" id="PTHR13126:SF0">
    <property type="entry name" value="ATP SYNTHASE MITOCHONDRIAL F1 COMPLEX ASSEMBLY FACTOR 1"/>
    <property type="match status" value="1"/>
</dbReference>
<dbReference type="AlphaFoldDB" id="A0A8J9VLB8"/>
<reference evidence="5" key="1">
    <citation type="submission" date="2021-12" db="EMBL/GenBank/DDBJ databases">
        <authorList>
            <person name="Martin H S."/>
        </authorList>
    </citation>
    <scope>NUCLEOTIDE SEQUENCE</scope>
</reference>
<keyword evidence="3" id="KW-0809">Transit peptide</keyword>
<dbReference type="InterPro" id="IPR010591">
    <property type="entry name" value="ATP11"/>
</dbReference>
<dbReference type="EMBL" id="OV170224">
    <property type="protein sequence ID" value="CAH0724088.1"/>
    <property type="molecule type" value="Genomic_DNA"/>
</dbReference>